<protein>
    <submittedName>
        <fullName evidence="1">Uncharacterized protein</fullName>
    </submittedName>
</protein>
<accession>A0A182J1K6</accession>
<proteinExistence type="predicted"/>
<evidence type="ECO:0000313" key="1">
    <source>
        <dbReference type="EnsemblMetazoa" id="AATE009604-PA.1"/>
    </source>
</evidence>
<sequence length="407" mass="43797">MSVSSERLCSAARDRKLLNGFTSSGAVRCACFCTFVTSDCRRFHSSCVFVCTRLRSRSYSMLFHKSLFSLGTCASLGEVLVHHQPQLVVDLFRLLQLLQGQLEPLEGFVAFAMTTATGQGGCVQLRRSDRHAHCFFGGSEDVRGCSTGAGSIVGNGGHWTSVKLYDGYSGTNGFDPIAFVSVSSVMTTAAAFMASSGPKVEPKLNPITLFEVATLVGGSATVAGCCAINGVVPMMRGISITGSEPQPATRTVRCKRYATLMICSLEQDGATVISCSSFMLTPSTTRVDWLLSSIRSGMAWPGTYPVHGTVTRVNSGFVRHQPQQNTRASSMLAGILMAGEAMFRSTGWTTVKPTLWLQLDASGERLTAEKRPLRAVVTIRRIENDLTRDASDRATVPTAKLLTKASR</sequence>
<dbReference type="VEuPathDB" id="VectorBase:AATE009604"/>
<reference evidence="1" key="1">
    <citation type="submission" date="2022-08" db="UniProtKB">
        <authorList>
            <consortium name="EnsemblMetazoa"/>
        </authorList>
    </citation>
    <scope>IDENTIFICATION</scope>
    <source>
        <strain evidence="1">EBRO</strain>
    </source>
</reference>
<dbReference type="AlphaFoldDB" id="A0A182J1K6"/>
<organism evidence="1">
    <name type="scientific">Anopheles atroparvus</name>
    <name type="common">European mosquito</name>
    <dbReference type="NCBI Taxonomy" id="41427"/>
    <lineage>
        <taxon>Eukaryota</taxon>
        <taxon>Metazoa</taxon>
        <taxon>Ecdysozoa</taxon>
        <taxon>Arthropoda</taxon>
        <taxon>Hexapoda</taxon>
        <taxon>Insecta</taxon>
        <taxon>Pterygota</taxon>
        <taxon>Neoptera</taxon>
        <taxon>Endopterygota</taxon>
        <taxon>Diptera</taxon>
        <taxon>Nematocera</taxon>
        <taxon>Culicoidea</taxon>
        <taxon>Culicidae</taxon>
        <taxon>Anophelinae</taxon>
        <taxon>Anopheles</taxon>
    </lineage>
</organism>
<dbReference type="EnsemblMetazoa" id="AATE009604-RA">
    <property type="protein sequence ID" value="AATE009604-PA.1"/>
    <property type="gene ID" value="AATE009604"/>
</dbReference>
<name>A0A182J1K6_ANOAO</name>